<protein>
    <submittedName>
        <fullName evidence="2">Putative btb poz domain-containing protein</fullName>
    </submittedName>
</protein>
<name>A0A0G2FAD4_9PEZI</name>
<dbReference type="CDD" id="cd18186">
    <property type="entry name" value="BTB_POZ_ZBTB_KLHL-like"/>
    <property type="match status" value="1"/>
</dbReference>
<dbReference type="Pfam" id="PF00651">
    <property type="entry name" value="BTB"/>
    <property type="match status" value="1"/>
</dbReference>
<keyword evidence="3" id="KW-1185">Reference proteome</keyword>
<dbReference type="AlphaFoldDB" id="A0A0G2FAD4"/>
<dbReference type="OrthoDB" id="6359816at2759"/>
<evidence type="ECO:0000313" key="3">
    <source>
        <dbReference type="Proteomes" id="UP000034680"/>
    </source>
</evidence>
<reference evidence="2 3" key="1">
    <citation type="submission" date="2015-05" db="EMBL/GenBank/DDBJ databases">
        <title>Distinctive expansion of gene families associated with plant cell wall degradation and secondary metabolism in the genomes of grapevine trunk pathogens.</title>
        <authorList>
            <person name="Lawrence D.P."/>
            <person name="Travadon R."/>
            <person name="Rolshausen P.E."/>
            <person name="Baumgartner K."/>
        </authorList>
    </citation>
    <scope>NUCLEOTIDE SEQUENCE [LARGE SCALE GENOMIC DNA]</scope>
    <source>
        <strain evidence="2">DA912</strain>
    </source>
</reference>
<gene>
    <name evidence="2" type="ORF">UCDDA912_g08882</name>
</gene>
<evidence type="ECO:0000313" key="2">
    <source>
        <dbReference type="EMBL" id="KKY31159.1"/>
    </source>
</evidence>
<dbReference type="InterPro" id="IPR011333">
    <property type="entry name" value="SKP1/BTB/POZ_sf"/>
</dbReference>
<dbReference type="STRING" id="1214573.A0A0G2FAD4"/>
<accession>A0A0G2FAD4</accession>
<organism evidence="2 3">
    <name type="scientific">Diaporthe ampelina</name>
    <dbReference type="NCBI Taxonomy" id="1214573"/>
    <lineage>
        <taxon>Eukaryota</taxon>
        <taxon>Fungi</taxon>
        <taxon>Dikarya</taxon>
        <taxon>Ascomycota</taxon>
        <taxon>Pezizomycotina</taxon>
        <taxon>Sordariomycetes</taxon>
        <taxon>Sordariomycetidae</taxon>
        <taxon>Diaporthales</taxon>
        <taxon>Diaporthaceae</taxon>
        <taxon>Diaporthe</taxon>
    </lineage>
</organism>
<comment type="caution">
    <text evidence="2">The sequence shown here is derived from an EMBL/GenBank/DDBJ whole genome shotgun (WGS) entry which is preliminary data.</text>
</comment>
<sequence>MLTILRLFEGGLLADVVVKCGDRTWNLHKATLCSRNNWFKKALAGQFKQESETGIVKLEEKEETDVDCFLRFIYTGTIDLQKSYPGDDSFVALMRIWKTASFFNHHNLSNLAVRAANDHAQEHAQVFCTAFPGADHDKEMDDIINHSFNPAVGLLYSEEMRHLKDTFLPIYMGLAVASVHRLSKSNPFETLLRDCPEFAAGWAASLMNSFNIWKPVRPERAGGHCNDCGKQMGGKGTMDTFTWVRSVRLMVLCDNCYRMPALSKWGASKEVKKAAK</sequence>
<dbReference type="EMBL" id="LCUC01000408">
    <property type="protein sequence ID" value="KKY31159.1"/>
    <property type="molecule type" value="Genomic_DNA"/>
</dbReference>
<reference evidence="2 3" key="2">
    <citation type="submission" date="2015-05" db="EMBL/GenBank/DDBJ databases">
        <authorList>
            <person name="Morales-Cruz A."/>
            <person name="Amrine K.C."/>
            <person name="Cantu D."/>
        </authorList>
    </citation>
    <scope>NUCLEOTIDE SEQUENCE [LARGE SCALE GENOMIC DNA]</scope>
    <source>
        <strain evidence="2">DA912</strain>
    </source>
</reference>
<dbReference type="PANTHER" id="PTHR47843">
    <property type="entry name" value="BTB DOMAIN-CONTAINING PROTEIN-RELATED"/>
    <property type="match status" value="1"/>
</dbReference>
<dbReference type="Proteomes" id="UP000034680">
    <property type="component" value="Unassembled WGS sequence"/>
</dbReference>
<evidence type="ECO:0000259" key="1">
    <source>
        <dbReference type="PROSITE" id="PS50097"/>
    </source>
</evidence>
<proteinExistence type="predicted"/>
<dbReference type="PROSITE" id="PS50097">
    <property type="entry name" value="BTB"/>
    <property type="match status" value="1"/>
</dbReference>
<dbReference type="SMART" id="SM00225">
    <property type="entry name" value="BTB"/>
    <property type="match status" value="1"/>
</dbReference>
<feature type="domain" description="BTB" evidence="1">
    <location>
        <begin position="14"/>
        <end position="82"/>
    </location>
</feature>
<dbReference type="Gene3D" id="3.30.710.10">
    <property type="entry name" value="Potassium Channel Kv1.1, Chain A"/>
    <property type="match status" value="1"/>
</dbReference>
<dbReference type="SUPFAM" id="SSF54695">
    <property type="entry name" value="POZ domain"/>
    <property type="match status" value="1"/>
</dbReference>
<dbReference type="InterPro" id="IPR000210">
    <property type="entry name" value="BTB/POZ_dom"/>
</dbReference>